<keyword evidence="3" id="KW-1003">Cell membrane</keyword>
<feature type="transmembrane region" description="Helical" evidence="7">
    <location>
        <begin position="110"/>
        <end position="131"/>
    </location>
</feature>
<gene>
    <name evidence="8" type="ORF">TresaDRAFT_0640</name>
</gene>
<dbReference type="InterPro" id="IPR048279">
    <property type="entry name" value="MdtK-like"/>
</dbReference>
<comment type="subcellular location">
    <subcellularLocation>
        <location evidence="1">Cell membrane</location>
        <topology evidence="1">Multi-pass membrane protein</topology>
    </subcellularLocation>
</comment>
<keyword evidence="4 7" id="KW-0812">Transmembrane</keyword>
<dbReference type="CDD" id="cd13138">
    <property type="entry name" value="MATE_yoeA_like"/>
    <property type="match status" value="1"/>
</dbReference>
<reference evidence="8 9" key="1">
    <citation type="submission" date="2011-09" db="EMBL/GenBank/DDBJ databases">
        <title>The draft genome of Treponema saccharophilum DSM 2985.</title>
        <authorList>
            <consortium name="US DOE Joint Genome Institute (JGI-PGF)"/>
            <person name="Lucas S."/>
            <person name="Copeland A."/>
            <person name="Lapidus A."/>
            <person name="Glavina del Rio T."/>
            <person name="Dalin E."/>
            <person name="Tice H."/>
            <person name="Bruce D."/>
            <person name="Goodwin L."/>
            <person name="Pitluck S."/>
            <person name="Peters L."/>
            <person name="Kyrpides N."/>
            <person name="Mavromatis K."/>
            <person name="Ivanova N."/>
            <person name="Markowitz V."/>
            <person name="Cheng J.-F."/>
            <person name="Hugenholtz P."/>
            <person name="Woyke T."/>
            <person name="Wu D."/>
            <person name="Gronow S."/>
            <person name="Wellnitz S."/>
            <person name="Brambilla E."/>
            <person name="Klenk H.-P."/>
            <person name="Eisen J.A."/>
        </authorList>
    </citation>
    <scope>NUCLEOTIDE SEQUENCE [LARGE SCALE GENOMIC DNA]</scope>
    <source>
        <strain evidence="8 9">DSM 2985</strain>
    </source>
</reference>
<evidence type="ECO:0000313" key="9">
    <source>
        <dbReference type="Proteomes" id="UP000003571"/>
    </source>
</evidence>
<evidence type="ECO:0000256" key="2">
    <source>
        <dbReference type="ARBA" id="ARBA00022448"/>
    </source>
</evidence>
<evidence type="ECO:0000256" key="4">
    <source>
        <dbReference type="ARBA" id="ARBA00022692"/>
    </source>
</evidence>
<dbReference type="eggNOG" id="COG0534">
    <property type="taxonomic scope" value="Bacteria"/>
</dbReference>
<feature type="transmembrane region" description="Helical" evidence="7">
    <location>
        <begin position="416"/>
        <end position="434"/>
    </location>
</feature>
<comment type="caution">
    <text evidence="8">The sequence shown here is derived from an EMBL/GenBank/DDBJ whole genome shotgun (WGS) entry which is preliminary data.</text>
</comment>
<feature type="transmembrane region" description="Helical" evidence="7">
    <location>
        <begin position="78"/>
        <end position="98"/>
    </location>
</feature>
<dbReference type="PANTHER" id="PTHR43549:SF2">
    <property type="entry name" value="MULTIDRUG RESISTANCE PROTEIN NORM-RELATED"/>
    <property type="match status" value="1"/>
</dbReference>
<evidence type="ECO:0000256" key="1">
    <source>
        <dbReference type="ARBA" id="ARBA00004651"/>
    </source>
</evidence>
<dbReference type="STRING" id="907348.TresaDRAFT_0640"/>
<keyword evidence="2" id="KW-0813">Transport</keyword>
<dbReference type="PATRIC" id="fig|907348.3.peg.2407"/>
<feature type="transmembrane region" description="Helical" evidence="7">
    <location>
        <begin position="183"/>
        <end position="204"/>
    </location>
</feature>
<dbReference type="Pfam" id="PF01554">
    <property type="entry name" value="MatE"/>
    <property type="match status" value="2"/>
</dbReference>
<evidence type="ECO:0000313" key="8">
    <source>
        <dbReference type="EMBL" id="EIC00815.1"/>
    </source>
</evidence>
<feature type="transmembrane region" description="Helical" evidence="7">
    <location>
        <begin position="216"/>
        <end position="237"/>
    </location>
</feature>
<dbReference type="GO" id="GO:0042910">
    <property type="term" value="F:xenobiotic transmembrane transporter activity"/>
    <property type="evidence" value="ECO:0007669"/>
    <property type="project" value="InterPro"/>
</dbReference>
<proteinExistence type="predicted"/>
<dbReference type="PANTHER" id="PTHR43549">
    <property type="entry name" value="MULTIDRUG RESISTANCE PROTEIN YPNP-RELATED"/>
    <property type="match status" value="1"/>
</dbReference>
<sequence length="485" mass="52741">MDSEKEAQGGIVLGEKEKKRRKMILEGAEVPTIFVIALPLVFYNSLHQVFQLVDTLIAANMGAGVVSTVSFISQIETMLFAVGSGLSVGGSILISRSYGSGDMEKVREQISTLFFSAIAIAAAILLVALPFARPFLVLLRMPEELLGQGTIYFMIAITAILFQFVNTIYLATEKSRGNTKTIMWCNILVMVAKTVLNALAIRLMKSGIVTADTAMLLLPVATMVAQASLTSIAVLNLTSRKNPFRISARCCSFRKTFLLPLATISIPVFLEKFIFAFGKVIVNSMCAGMGTTVVGALGVSNRLGGFSTNPPAGFQEAETSLISQNLGNKNLSRALGIFYRTLVINIGIASLFFAAMLVFKDSIILMFARGDASFAREIDAIYTYECWDSVLVSINASVMGLLYGFGKTRISMVINLVRLFVYRIPPLFLLLRFTDIGIPAVGIAMLVSNGLVGITSGIVAIWFIRKTKRENNKPVLNLNFPSRLP</sequence>
<feature type="transmembrane region" description="Helical" evidence="7">
    <location>
        <begin position="337"/>
        <end position="359"/>
    </location>
</feature>
<organism evidence="8 9">
    <name type="scientific">Treponema saccharophilum DSM 2985</name>
    <dbReference type="NCBI Taxonomy" id="907348"/>
    <lineage>
        <taxon>Bacteria</taxon>
        <taxon>Pseudomonadati</taxon>
        <taxon>Spirochaetota</taxon>
        <taxon>Spirochaetia</taxon>
        <taxon>Spirochaetales</taxon>
        <taxon>Treponemataceae</taxon>
        <taxon>Treponema</taxon>
    </lineage>
</organism>
<protein>
    <submittedName>
        <fullName evidence="8">Multi antimicrobial extrusion protein MatE</fullName>
    </submittedName>
</protein>
<dbReference type="AlphaFoldDB" id="H7EN87"/>
<keyword evidence="9" id="KW-1185">Reference proteome</keyword>
<keyword evidence="6 7" id="KW-0472">Membrane</keyword>
<dbReference type="InterPro" id="IPR002528">
    <property type="entry name" value="MATE_fam"/>
</dbReference>
<keyword evidence="5 7" id="KW-1133">Transmembrane helix</keyword>
<feature type="transmembrane region" description="Helical" evidence="7">
    <location>
        <begin position="440"/>
        <end position="464"/>
    </location>
</feature>
<dbReference type="PIRSF" id="PIRSF006603">
    <property type="entry name" value="DinF"/>
    <property type="match status" value="1"/>
</dbReference>
<evidence type="ECO:0000256" key="3">
    <source>
        <dbReference type="ARBA" id="ARBA00022475"/>
    </source>
</evidence>
<evidence type="ECO:0000256" key="7">
    <source>
        <dbReference type="SAM" id="Phobius"/>
    </source>
</evidence>
<dbReference type="Proteomes" id="UP000003571">
    <property type="component" value="Unassembled WGS sequence"/>
</dbReference>
<accession>H7EN87</accession>
<dbReference type="GO" id="GO:0015297">
    <property type="term" value="F:antiporter activity"/>
    <property type="evidence" value="ECO:0007669"/>
    <property type="project" value="InterPro"/>
</dbReference>
<dbReference type="GO" id="GO:0005886">
    <property type="term" value="C:plasma membrane"/>
    <property type="evidence" value="ECO:0007669"/>
    <property type="project" value="UniProtKB-SubCell"/>
</dbReference>
<dbReference type="InterPro" id="IPR052031">
    <property type="entry name" value="Membrane_Transporter-Flippase"/>
</dbReference>
<evidence type="ECO:0000256" key="6">
    <source>
        <dbReference type="ARBA" id="ARBA00023136"/>
    </source>
</evidence>
<feature type="transmembrane region" description="Helical" evidence="7">
    <location>
        <begin position="23"/>
        <end position="43"/>
    </location>
</feature>
<feature type="transmembrane region" description="Helical" evidence="7">
    <location>
        <begin position="151"/>
        <end position="171"/>
    </location>
</feature>
<dbReference type="OrthoDB" id="385629at2"/>
<evidence type="ECO:0000256" key="5">
    <source>
        <dbReference type="ARBA" id="ARBA00022989"/>
    </source>
</evidence>
<name>H7EN87_9SPIR</name>
<feature type="transmembrane region" description="Helical" evidence="7">
    <location>
        <begin position="257"/>
        <end position="275"/>
    </location>
</feature>
<dbReference type="EMBL" id="AGRW01000053">
    <property type="protein sequence ID" value="EIC00815.1"/>
    <property type="molecule type" value="Genomic_DNA"/>
</dbReference>